<dbReference type="GO" id="GO:0047617">
    <property type="term" value="F:fatty acyl-CoA hydrolase activity"/>
    <property type="evidence" value="ECO:0007669"/>
    <property type="project" value="UniProtKB-EC"/>
</dbReference>
<dbReference type="CDD" id="cd03444">
    <property type="entry name" value="Thioesterase_II_repeat1"/>
    <property type="match status" value="1"/>
</dbReference>
<keyword evidence="3" id="KW-0378">Hydrolase</keyword>
<evidence type="ECO:0000313" key="12">
    <source>
        <dbReference type="Proteomes" id="UP000676409"/>
    </source>
</evidence>
<dbReference type="Pfam" id="PF13622">
    <property type="entry name" value="4HBT_3"/>
    <property type="match status" value="1"/>
</dbReference>
<evidence type="ECO:0000256" key="1">
    <source>
        <dbReference type="ARBA" id="ARBA00006538"/>
    </source>
</evidence>
<dbReference type="GO" id="GO:0009062">
    <property type="term" value="P:fatty acid catabolic process"/>
    <property type="evidence" value="ECO:0007669"/>
    <property type="project" value="TreeGrafter"/>
</dbReference>
<evidence type="ECO:0000259" key="9">
    <source>
        <dbReference type="Pfam" id="PF02551"/>
    </source>
</evidence>
<evidence type="ECO:0000256" key="7">
    <source>
        <dbReference type="ARBA" id="ARBA00071120"/>
    </source>
</evidence>
<keyword evidence="4" id="KW-0443">Lipid metabolism</keyword>
<dbReference type="KEGG" id="caul:KCG34_16625"/>
<dbReference type="PANTHER" id="PTHR11066">
    <property type="entry name" value="ACYL-COA THIOESTERASE"/>
    <property type="match status" value="1"/>
</dbReference>
<dbReference type="InterPro" id="IPR003703">
    <property type="entry name" value="Acyl_CoA_thio"/>
</dbReference>
<dbReference type="CDD" id="cd03445">
    <property type="entry name" value="Thioesterase_II_repeat2"/>
    <property type="match status" value="1"/>
</dbReference>
<dbReference type="FunFam" id="2.40.160.210:FF:000001">
    <property type="entry name" value="Acyl-CoA thioesterase II"/>
    <property type="match status" value="1"/>
</dbReference>
<gene>
    <name evidence="11" type="ORF">KCG34_16625</name>
</gene>
<evidence type="ECO:0000256" key="6">
    <source>
        <dbReference type="ARBA" id="ARBA00050943"/>
    </source>
</evidence>
<dbReference type="EMBL" id="CP073078">
    <property type="protein sequence ID" value="QUD86692.1"/>
    <property type="molecule type" value="Genomic_DNA"/>
</dbReference>
<dbReference type="GO" id="GO:0006637">
    <property type="term" value="P:acyl-CoA metabolic process"/>
    <property type="evidence" value="ECO:0007669"/>
    <property type="project" value="InterPro"/>
</dbReference>
<proteinExistence type="inferred from homology"/>
<comment type="similarity">
    <text evidence="1">Belongs to the C/M/P thioester hydrolase family.</text>
</comment>
<evidence type="ECO:0000256" key="4">
    <source>
        <dbReference type="ARBA" id="ARBA00023098"/>
    </source>
</evidence>
<dbReference type="Pfam" id="PF02551">
    <property type="entry name" value="Acyl_CoA_thio"/>
    <property type="match status" value="1"/>
</dbReference>
<dbReference type="PANTHER" id="PTHR11066:SF34">
    <property type="entry name" value="ACYL-COENZYME A THIOESTERASE 8"/>
    <property type="match status" value="1"/>
</dbReference>
<reference evidence="11" key="1">
    <citation type="submission" date="2021-04" db="EMBL/GenBank/DDBJ databases">
        <title>The complete genome sequence of Caulobacter sp. S6.</title>
        <authorList>
            <person name="Tang Y."/>
            <person name="Ouyang W."/>
            <person name="Liu Q."/>
            <person name="Huang B."/>
            <person name="Guo Z."/>
            <person name="Lei P."/>
        </authorList>
    </citation>
    <scope>NUCLEOTIDE SEQUENCE</scope>
    <source>
        <strain evidence="11">S6</strain>
    </source>
</reference>
<dbReference type="EC" id="3.1.2.20" evidence="5"/>
<sequence length="282" mass="31073">MDDVENLVETLALEPIEMNLFRGQAPEDGGPRIFGGHVIAQALLAAYETVEDRVCHSIHCYFIRPGDPSVPILYEVDRARDGASFTTRRVTAIQHGKQIFNLAGSFQVPEEGFEHQAAMPYAPAPDTLDDGHAQMAELAKKMTPEQARMMLRPRPIDLRHATPSQAGEVAPPLNNVWMRAKAPIGGDAHLHQALLAYASDMALLGTAMRPHGVWWQTPGLQSASLDHAIWFHRPSNFNDWHLYAQDTPSGSGARGFIRGQLFTQDGALVASVAQEGLIRMRK</sequence>
<evidence type="ECO:0000256" key="3">
    <source>
        <dbReference type="ARBA" id="ARBA00022801"/>
    </source>
</evidence>
<evidence type="ECO:0000256" key="2">
    <source>
        <dbReference type="ARBA" id="ARBA00011881"/>
    </source>
</evidence>
<protein>
    <recommendedName>
        <fullName evidence="7">Acyl-CoA thioesterase 2</fullName>
        <ecNumber evidence="5">3.1.2.20</ecNumber>
    </recommendedName>
    <alternativeName>
        <fullName evidence="8">Thioesterase II</fullName>
    </alternativeName>
</protein>
<comment type="catalytic activity">
    <reaction evidence="6">
        <text>a fatty acyl-CoA + H2O = a fatty acid + CoA + H(+)</text>
        <dbReference type="Rhea" id="RHEA:16781"/>
        <dbReference type="ChEBI" id="CHEBI:15377"/>
        <dbReference type="ChEBI" id="CHEBI:15378"/>
        <dbReference type="ChEBI" id="CHEBI:28868"/>
        <dbReference type="ChEBI" id="CHEBI:57287"/>
        <dbReference type="ChEBI" id="CHEBI:77636"/>
        <dbReference type="EC" id="3.1.2.20"/>
    </reaction>
    <physiologicalReaction direction="left-to-right" evidence="6">
        <dbReference type="Rhea" id="RHEA:16782"/>
    </physiologicalReaction>
</comment>
<feature type="domain" description="Acyl-CoA thioesterase-like N-terminal HotDog" evidence="10">
    <location>
        <begin position="29"/>
        <end position="106"/>
    </location>
</feature>
<dbReference type="Gene3D" id="2.40.160.210">
    <property type="entry name" value="Acyl-CoA thioesterase, double hotdog domain"/>
    <property type="match status" value="1"/>
</dbReference>
<keyword evidence="12" id="KW-1185">Reference proteome</keyword>
<comment type="subunit">
    <text evidence="2">Homotetramer.</text>
</comment>
<dbReference type="InterPro" id="IPR049449">
    <property type="entry name" value="TesB_ACOT8-like_N"/>
</dbReference>
<dbReference type="InterPro" id="IPR029069">
    <property type="entry name" value="HotDog_dom_sf"/>
</dbReference>
<evidence type="ECO:0000256" key="5">
    <source>
        <dbReference type="ARBA" id="ARBA00038894"/>
    </source>
</evidence>
<evidence type="ECO:0000313" key="11">
    <source>
        <dbReference type="EMBL" id="QUD86692.1"/>
    </source>
</evidence>
<dbReference type="InterPro" id="IPR025652">
    <property type="entry name" value="TesB_C"/>
</dbReference>
<dbReference type="RefSeq" id="WP_211936744.1">
    <property type="nucleotide sequence ID" value="NZ_CP073078.1"/>
</dbReference>
<evidence type="ECO:0000259" key="10">
    <source>
        <dbReference type="Pfam" id="PF13622"/>
    </source>
</evidence>
<dbReference type="GO" id="GO:0005829">
    <property type="term" value="C:cytosol"/>
    <property type="evidence" value="ECO:0007669"/>
    <property type="project" value="TreeGrafter"/>
</dbReference>
<organism evidence="11 12">
    <name type="scientific">Phenylobacterium montanum</name>
    <dbReference type="NCBI Taxonomy" id="2823693"/>
    <lineage>
        <taxon>Bacteria</taxon>
        <taxon>Pseudomonadati</taxon>
        <taxon>Pseudomonadota</taxon>
        <taxon>Alphaproteobacteria</taxon>
        <taxon>Caulobacterales</taxon>
        <taxon>Caulobacteraceae</taxon>
        <taxon>Phenylobacterium</taxon>
    </lineage>
</organism>
<dbReference type="AlphaFoldDB" id="A0A975FXE3"/>
<name>A0A975FXE3_9CAUL</name>
<dbReference type="Proteomes" id="UP000676409">
    <property type="component" value="Chromosome"/>
</dbReference>
<feature type="domain" description="Acyl-CoA thioesterase 2 C-terminal" evidence="9">
    <location>
        <begin position="162"/>
        <end position="277"/>
    </location>
</feature>
<dbReference type="SUPFAM" id="SSF54637">
    <property type="entry name" value="Thioesterase/thiol ester dehydrase-isomerase"/>
    <property type="match status" value="2"/>
</dbReference>
<accession>A0A975FXE3</accession>
<dbReference type="InterPro" id="IPR042171">
    <property type="entry name" value="Acyl-CoA_hotdog"/>
</dbReference>
<evidence type="ECO:0000256" key="8">
    <source>
        <dbReference type="ARBA" id="ARBA00079653"/>
    </source>
</evidence>